<dbReference type="InterPro" id="IPR027417">
    <property type="entry name" value="P-loop_NTPase"/>
</dbReference>
<reference evidence="2" key="1">
    <citation type="submission" date="2016-10" db="EMBL/GenBank/DDBJ databases">
        <authorList>
            <person name="Varghese N."/>
            <person name="Submissions S."/>
        </authorList>
    </citation>
    <scope>NUCLEOTIDE SEQUENCE [LARGE SCALE GENOMIC DNA]</scope>
    <source>
        <strain evidence="2">CGMCC 4.6858</strain>
    </source>
</reference>
<name>A0A1G6PJS5_9ACTN</name>
<evidence type="ECO:0000313" key="2">
    <source>
        <dbReference type="Proteomes" id="UP000199034"/>
    </source>
</evidence>
<evidence type="ECO:0008006" key="3">
    <source>
        <dbReference type="Google" id="ProtNLM"/>
    </source>
</evidence>
<dbReference type="Pfam" id="PF17784">
    <property type="entry name" value="Sulfotransfer_4"/>
    <property type="match status" value="1"/>
</dbReference>
<dbReference type="OrthoDB" id="5144031at2"/>
<sequence length="387" mass="43410">MRSTGTAPTLPDGSKVIHIGMPKTGTTALQTALDAVREQIAEDGVRLIGKGRHEMKTALAAAGTLAPYYQDRREERWQELATNFRTSDSRVTIWSSEALSQALPERIPHIAEMLGPDVHVVITLRPLAPLLASQWQEVIRRRGLETLDEWLRRHFSWVSLDGEVHTTWTRVMPELHRFSLRRLVEQWGSVFGEDRLTFIVSDPRDRTTNQRAFEALLGLGPDTLTAEERANASLPIAEAELLRQFNIAFTERDGDHPTYMNTVSRSGKLAMRELTGLTGQPIQAPRWAAERCNDYTRTWIEAVEASDATVVGDLDHLLVDPADYPEDISPPDSISVTSAGLISELLFESGLHHVPESHSLPGLDRYPGGDLVRELARRARQRVGRRR</sequence>
<dbReference type="Gene3D" id="3.40.50.300">
    <property type="entry name" value="P-loop containing nucleotide triphosphate hydrolases"/>
    <property type="match status" value="1"/>
</dbReference>
<gene>
    <name evidence="1" type="ORF">SAMN05421872_10423</name>
</gene>
<dbReference type="SUPFAM" id="SSF52540">
    <property type="entry name" value="P-loop containing nucleoside triphosphate hydrolases"/>
    <property type="match status" value="1"/>
</dbReference>
<dbReference type="EMBL" id="FMZM01000004">
    <property type="protein sequence ID" value="SDC79615.1"/>
    <property type="molecule type" value="Genomic_DNA"/>
</dbReference>
<organism evidence="1 2">
    <name type="scientific">Nocardioides lianchengensis</name>
    <dbReference type="NCBI Taxonomy" id="1045774"/>
    <lineage>
        <taxon>Bacteria</taxon>
        <taxon>Bacillati</taxon>
        <taxon>Actinomycetota</taxon>
        <taxon>Actinomycetes</taxon>
        <taxon>Propionibacteriales</taxon>
        <taxon>Nocardioidaceae</taxon>
        <taxon>Nocardioides</taxon>
    </lineage>
</organism>
<dbReference type="STRING" id="1045774.SAMN05421872_10423"/>
<dbReference type="InterPro" id="IPR040632">
    <property type="entry name" value="Sulfotransfer_4"/>
</dbReference>
<protein>
    <recommendedName>
        <fullName evidence="3">Sulfotransferase family protein</fullName>
    </recommendedName>
</protein>
<keyword evidence="2" id="KW-1185">Reference proteome</keyword>
<dbReference type="RefSeq" id="WP_090853594.1">
    <property type="nucleotide sequence ID" value="NZ_FMZM01000004.1"/>
</dbReference>
<dbReference type="AlphaFoldDB" id="A0A1G6PJS5"/>
<accession>A0A1G6PJS5</accession>
<evidence type="ECO:0000313" key="1">
    <source>
        <dbReference type="EMBL" id="SDC79615.1"/>
    </source>
</evidence>
<dbReference type="Proteomes" id="UP000199034">
    <property type="component" value="Unassembled WGS sequence"/>
</dbReference>
<proteinExistence type="predicted"/>